<accession>A0A1E3QK75</accession>
<dbReference type="PANTHER" id="PTHR11042">
    <property type="entry name" value="EUKARYOTIC TRANSLATION INITIATION FACTOR 2-ALPHA KINASE EIF2-ALPHA KINASE -RELATED"/>
    <property type="match status" value="1"/>
</dbReference>
<evidence type="ECO:0000313" key="10">
    <source>
        <dbReference type="Proteomes" id="UP000094336"/>
    </source>
</evidence>
<dbReference type="InterPro" id="IPR050339">
    <property type="entry name" value="CC_SR_Kinase"/>
</dbReference>
<feature type="transmembrane region" description="Helical" evidence="7">
    <location>
        <begin position="583"/>
        <end position="602"/>
    </location>
</feature>
<protein>
    <recommendedName>
        <fullName evidence="8">Protein kinase domain-containing protein</fullName>
    </recommendedName>
</protein>
<keyword evidence="7" id="KW-0472">Membrane</keyword>
<dbReference type="OrthoDB" id="1405469at2759"/>
<name>A0A1E3QK75_9ASCO</name>
<dbReference type="Gene3D" id="3.30.200.20">
    <property type="entry name" value="Phosphorylase Kinase, domain 1"/>
    <property type="match status" value="1"/>
</dbReference>
<dbReference type="PANTHER" id="PTHR11042:SF138">
    <property type="entry name" value="SERINE_THREONINE-PROTEIN KINASE IKS1-RELATED"/>
    <property type="match status" value="1"/>
</dbReference>
<feature type="transmembrane region" description="Helical" evidence="7">
    <location>
        <begin position="633"/>
        <end position="653"/>
    </location>
</feature>
<dbReference type="PROSITE" id="PS50011">
    <property type="entry name" value="PROTEIN_KINASE_DOM"/>
    <property type="match status" value="1"/>
</dbReference>
<dbReference type="GO" id="GO:0005737">
    <property type="term" value="C:cytoplasm"/>
    <property type="evidence" value="ECO:0007669"/>
    <property type="project" value="TreeGrafter"/>
</dbReference>
<keyword evidence="10" id="KW-1185">Reference proteome</keyword>
<organism evidence="9 10">
    <name type="scientific">Babjeviella inositovora NRRL Y-12698</name>
    <dbReference type="NCBI Taxonomy" id="984486"/>
    <lineage>
        <taxon>Eukaryota</taxon>
        <taxon>Fungi</taxon>
        <taxon>Dikarya</taxon>
        <taxon>Ascomycota</taxon>
        <taxon>Saccharomycotina</taxon>
        <taxon>Pichiomycetes</taxon>
        <taxon>Serinales incertae sedis</taxon>
        <taxon>Babjeviella</taxon>
    </lineage>
</organism>
<keyword evidence="7" id="KW-0812">Transmembrane</keyword>
<dbReference type="GO" id="GO:0004672">
    <property type="term" value="F:protein kinase activity"/>
    <property type="evidence" value="ECO:0007669"/>
    <property type="project" value="InterPro"/>
</dbReference>
<dbReference type="STRING" id="984486.A0A1E3QK75"/>
<comment type="similarity">
    <text evidence="5">Belongs to the protein kinase superfamily. Ser/Thr protein kinase family. GCN2 subfamily.</text>
</comment>
<keyword evidence="3" id="KW-0418">Kinase</keyword>
<evidence type="ECO:0000256" key="2">
    <source>
        <dbReference type="ARBA" id="ARBA00022741"/>
    </source>
</evidence>
<keyword evidence="7" id="KW-1133">Transmembrane helix</keyword>
<evidence type="ECO:0000256" key="3">
    <source>
        <dbReference type="ARBA" id="ARBA00022777"/>
    </source>
</evidence>
<dbReference type="InterPro" id="IPR017441">
    <property type="entry name" value="Protein_kinase_ATP_BS"/>
</dbReference>
<dbReference type="Gene3D" id="1.10.510.10">
    <property type="entry name" value="Transferase(Phosphotransferase) domain 1"/>
    <property type="match status" value="1"/>
</dbReference>
<feature type="binding site" evidence="6">
    <location>
        <position position="179"/>
    </location>
    <ligand>
        <name>ATP</name>
        <dbReference type="ChEBI" id="CHEBI:30616"/>
    </ligand>
</feature>
<dbReference type="GeneID" id="30145078"/>
<dbReference type="InterPro" id="IPR008271">
    <property type="entry name" value="Ser/Thr_kinase_AS"/>
</dbReference>
<dbReference type="RefSeq" id="XP_018983378.1">
    <property type="nucleotide sequence ID" value="XM_019127225.1"/>
</dbReference>
<dbReference type="Proteomes" id="UP000094336">
    <property type="component" value="Unassembled WGS sequence"/>
</dbReference>
<evidence type="ECO:0000256" key="6">
    <source>
        <dbReference type="PROSITE-ProRule" id="PRU10141"/>
    </source>
</evidence>
<keyword evidence="2 6" id="KW-0547">Nucleotide-binding</keyword>
<dbReference type="GO" id="GO:0005634">
    <property type="term" value="C:nucleus"/>
    <property type="evidence" value="ECO:0007669"/>
    <property type="project" value="TreeGrafter"/>
</dbReference>
<keyword evidence="4 6" id="KW-0067">ATP-binding</keyword>
<dbReference type="PROSITE" id="PS00107">
    <property type="entry name" value="PROTEIN_KINASE_ATP"/>
    <property type="match status" value="1"/>
</dbReference>
<dbReference type="PROSITE" id="PS00108">
    <property type="entry name" value="PROTEIN_KINASE_ST"/>
    <property type="match status" value="1"/>
</dbReference>
<dbReference type="InterPro" id="IPR000719">
    <property type="entry name" value="Prot_kinase_dom"/>
</dbReference>
<dbReference type="InterPro" id="IPR011009">
    <property type="entry name" value="Kinase-like_dom_sf"/>
</dbReference>
<sequence length="654" mass="72867">MSLVLYNPSLDVVIHDPTKHAAVVYNKETNKLELLQIEGSEESDGIIQLEGTQYDILYKPHERRGSETPIPPLFSCPSCGYSFQFANGKARSASFFLEAEPENGLIPGPVYINHNYFQYLRDSTAGESPRSSLPDSIFTADYFANFFTPICKLGTGANGVVLKVSHQLFNYKLGTYALKKIPLTDDMEYLYRCLNEVSLVYELHSVNLVKYFHVWLEIVQEDGRLGVPEGTALPMCFILMEYCEGGDLEVLLDEFQSDKINLQQERMKRREARGKQTVKKGSDSRLLNTVEIVKFFRDIVNGVHDLHSHRVLHRDLKPSNCLLSLKYDRSDFGKLTGTNVGVERDQVPVVMALLPTILVSDFGETQFEGQARTATGNTGTVEFTAPELFPIDADHIQQFRKESDTYSLGVILVSLCFGELPFARKDEAVTFEDVVGAYLQVDGSGSPPWLGRLMLKRLANPRNDPLPSALIDLMVRMVSMDYHDRPLTEEILHLLDHQVIPFLGNPAAFAVHTDVLSRTISSGSQHTLLLARTDSAESSRVGLDSDDFTYYSDHPESTFEDEDSDSVDEPRGKSATVADGYKVWITSGVLMWGQAILVSYFLGHSHPERSAKNAISIVQPGIYVLIGLNRGSLNVFGCGIALLVLMAYTASVYG</sequence>
<reference evidence="10" key="1">
    <citation type="submission" date="2016-05" db="EMBL/GenBank/DDBJ databases">
        <title>Comparative genomics of biotechnologically important yeasts.</title>
        <authorList>
            <consortium name="DOE Joint Genome Institute"/>
            <person name="Riley R."/>
            <person name="Haridas S."/>
            <person name="Wolfe K.H."/>
            <person name="Lopes M.R."/>
            <person name="Hittinger C.T."/>
            <person name="Goker M."/>
            <person name="Salamov A."/>
            <person name="Wisecaver J."/>
            <person name="Long T.M."/>
            <person name="Aerts A.L."/>
            <person name="Barry K."/>
            <person name="Choi C."/>
            <person name="Clum A."/>
            <person name="Coughlan A.Y."/>
            <person name="Deshpande S."/>
            <person name="Douglass A.P."/>
            <person name="Hanson S.J."/>
            <person name="Klenk H.-P."/>
            <person name="Labutti K."/>
            <person name="Lapidus A."/>
            <person name="Lindquist E."/>
            <person name="Lipzen A."/>
            <person name="Meier-Kolthoff J.P."/>
            <person name="Ohm R.A."/>
            <person name="Otillar R.P."/>
            <person name="Pangilinan J."/>
            <person name="Peng Y."/>
            <person name="Rokas A."/>
            <person name="Rosa C.A."/>
            <person name="Scheuner C."/>
            <person name="Sibirny A.A."/>
            <person name="Slot J.C."/>
            <person name="Stielow J.B."/>
            <person name="Sun H."/>
            <person name="Kurtzman C.P."/>
            <person name="Blackwell M."/>
            <person name="Grigoriev I.V."/>
            <person name="Jeffries T.W."/>
        </authorList>
    </citation>
    <scope>NUCLEOTIDE SEQUENCE [LARGE SCALE GENOMIC DNA]</scope>
    <source>
        <strain evidence="10">NRRL Y-12698</strain>
    </source>
</reference>
<evidence type="ECO:0000259" key="8">
    <source>
        <dbReference type="PROSITE" id="PS50011"/>
    </source>
</evidence>
<evidence type="ECO:0000256" key="4">
    <source>
        <dbReference type="ARBA" id="ARBA00022840"/>
    </source>
</evidence>
<evidence type="ECO:0000256" key="1">
    <source>
        <dbReference type="ARBA" id="ARBA00022679"/>
    </source>
</evidence>
<keyword evidence="1" id="KW-0808">Transferase</keyword>
<evidence type="ECO:0000313" key="9">
    <source>
        <dbReference type="EMBL" id="ODQ78050.1"/>
    </source>
</evidence>
<dbReference type="AlphaFoldDB" id="A0A1E3QK75"/>
<evidence type="ECO:0000256" key="5">
    <source>
        <dbReference type="ARBA" id="ARBA00037982"/>
    </source>
</evidence>
<dbReference type="SUPFAM" id="SSF56112">
    <property type="entry name" value="Protein kinase-like (PK-like)"/>
    <property type="match status" value="1"/>
</dbReference>
<feature type="domain" description="Protein kinase" evidence="8">
    <location>
        <begin position="147"/>
        <end position="500"/>
    </location>
</feature>
<gene>
    <name evidence="9" type="ORF">BABINDRAFT_15025</name>
</gene>
<dbReference type="EMBL" id="KV454437">
    <property type="protein sequence ID" value="ODQ78050.1"/>
    <property type="molecule type" value="Genomic_DNA"/>
</dbReference>
<proteinExistence type="inferred from homology"/>
<evidence type="ECO:0000256" key="7">
    <source>
        <dbReference type="SAM" id="Phobius"/>
    </source>
</evidence>
<dbReference type="Pfam" id="PF00069">
    <property type="entry name" value="Pkinase"/>
    <property type="match status" value="1"/>
</dbReference>
<dbReference type="SMART" id="SM00220">
    <property type="entry name" value="S_TKc"/>
    <property type="match status" value="1"/>
</dbReference>
<dbReference type="GO" id="GO:0005524">
    <property type="term" value="F:ATP binding"/>
    <property type="evidence" value="ECO:0007669"/>
    <property type="project" value="UniProtKB-UniRule"/>
</dbReference>
<dbReference type="GO" id="GO:0030447">
    <property type="term" value="P:filamentous growth"/>
    <property type="evidence" value="ECO:0007669"/>
    <property type="project" value="UniProtKB-ARBA"/>
</dbReference>